<dbReference type="HOGENOM" id="CLU_1949773_0_0_1"/>
<evidence type="ECO:0000313" key="2">
    <source>
        <dbReference type="Proteomes" id="UP000014071"/>
    </source>
</evidence>
<dbReference type="RefSeq" id="XP_012190932.1">
    <property type="nucleotide sequence ID" value="XM_012335542.1"/>
</dbReference>
<gene>
    <name evidence="1" type="ORF">PHSY_004930</name>
</gene>
<reference evidence="2" key="1">
    <citation type="journal article" date="2013" name="Genome Announc.">
        <title>Draft genome sequence of the basidiomycetous yeast-like fungus Pseudozyma hubeiensis SY62, which produces an abundant amount of the biosurfactant mannosylerythritol lipids.</title>
        <authorList>
            <person name="Konishi M."/>
            <person name="Hatada Y."/>
            <person name="Horiuchi J."/>
        </authorList>
    </citation>
    <scope>NUCLEOTIDE SEQUENCE [LARGE SCALE GENOMIC DNA]</scope>
    <source>
        <strain evidence="2">SY62</strain>
    </source>
</reference>
<dbReference type="EMBL" id="DF238808">
    <property type="protein sequence ID" value="GAC97345.1"/>
    <property type="molecule type" value="Genomic_DNA"/>
</dbReference>
<sequence>MRPRGGAKFNRLSPSRSRFDCTHICNRFTEIDRPSVPGPSGPVMTSCQQLARLSNSAHEREFASVIGLDRTSAKISRIVVIARSRIAQPRILHIGVASPDVPKSADNPRRLRRDHVDRSEISQIVETGT</sequence>
<keyword evidence="2" id="KW-1185">Reference proteome</keyword>
<evidence type="ECO:0000313" key="1">
    <source>
        <dbReference type="EMBL" id="GAC97345.1"/>
    </source>
</evidence>
<name>R9PH00_PSEHS</name>
<dbReference type="Proteomes" id="UP000014071">
    <property type="component" value="Unassembled WGS sequence"/>
</dbReference>
<organism evidence="1 2">
    <name type="scientific">Pseudozyma hubeiensis (strain SY62)</name>
    <name type="common">Yeast</name>
    <dbReference type="NCBI Taxonomy" id="1305764"/>
    <lineage>
        <taxon>Eukaryota</taxon>
        <taxon>Fungi</taxon>
        <taxon>Dikarya</taxon>
        <taxon>Basidiomycota</taxon>
        <taxon>Ustilaginomycotina</taxon>
        <taxon>Ustilaginomycetes</taxon>
        <taxon>Ustilaginales</taxon>
        <taxon>Ustilaginaceae</taxon>
        <taxon>Pseudozyma</taxon>
    </lineage>
</organism>
<dbReference type="AlphaFoldDB" id="R9PH00"/>
<dbReference type="GeneID" id="24110211"/>
<accession>R9PH00</accession>
<protein>
    <submittedName>
        <fullName evidence="1">Uncharacterized protein</fullName>
    </submittedName>
</protein>
<proteinExistence type="predicted"/>